<organism evidence="1 2">
    <name type="scientific">Stichopus japonicus</name>
    <name type="common">Sea cucumber</name>
    <dbReference type="NCBI Taxonomy" id="307972"/>
    <lineage>
        <taxon>Eukaryota</taxon>
        <taxon>Metazoa</taxon>
        <taxon>Echinodermata</taxon>
        <taxon>Eleutherozoa</taxon>
        <taxon>Echinozoa</taxon>
        <taxon>Holothuroidea</taxon>
        <taxon>Aspidochirotacea</taxon>
        <taxon>Aspidochirotida</taxon>
        <taxon>Stichopodidae</taxon>
        <taxon>Apostichopus</taxon>
    </lineage>
</organism>
<comment type="caution">
    <text evidence="1">The sequence shown here is derived from an EMBL/GenBank/DDBJ whole genome shotgun (WGS) entry which is preliminary data.</text>
</comment>
<reference evidence="1 2" key="1">
    <citation type="journal article" date="2017" name="PLoS Biol.">
        <title>The sea cucumber genome provides insights into morphological evolution and visceral regeneration.</title>
        <authorList>
            <person name="Zhang X."/>
            <person name="Sun L."/>
            <person name="Yuan J."/>
            <person name="Sun Y."/>
            <person name="Gao Y."/>
            <person name="Zhang L."/>
            <person name="Li S."/>
            <person name="Dai H."/>
            <person name="Hamel J.F."/>
            <person name="Liu C."/>
            <person name="Yu Y."/>
            <person name="Liu S."/>
            <person name="Lin W."/>
            <person name="Guo K."/>
            <person name="Jin S."/>
            <person name="Xu P."/>
            <person name="Storey K.B."/>
            <person name="Huan P."/>
            <person name="Zhang T."/>
            <person name="Zhou Y."/>
            <person name="Zhang J."/>
            <person name="Lin C."/>
            <person name="Li X."/>
            <person name="Xing L."/>
            <person name="Huo D."/>
            <person name="Sun M."/>
            <person name="Wang L."/>
            <person name="Mercier A."/>
            <person name="Li F."/>
            <person name="Yang H."/>
            <person name="Xiang J."/>
        </authorList>
    </citation>
    <scope>NUCLEOTIDE SEQUENCE [LARGE SCALE GENOMIC DNA]</scope>
    <source>
        <strain evidence="1">Shaxun</strain>
        <tissue evidence="1">Muscle</tissue>
    </source>
</reference>
<dbReference type="OrthoDB" id="10417810at2759"/>
<sequence length="208" mass="23186">MEASSNEEVYKVHDYSSDDKQVLMVEAANSAVLDSACSKTVTRRVWTQIFMESLSSDEKKNVKISSGGTTFKFGGESSVKSEEKMTFPCVIAGKRTTITTDVVDSDIPLLLGKPDMKRLGFKLNMMDDTLEVNGKKIDLDTTSSGHYYIPLKECEVKVENVHMVLGQKTQKEKVKMIEKLHRQFAHPTAKSLKAIMKNAEVLMMIAAP</sequence>
<name>A0A2G8JYQ6_STIJA</name>
<keyword evidence="2" id="KW-1185">Reference proteome</keyword>
<protein>
    <submittedName>
        <fullName evidence="1">Uncharacterized protein</fullName>
    </submittedName>
</protein>
<evidence type="ECO:0000313" key="2">
    <source>
        <dbReference type="Proteomes" id="UP000230750"/>
    </source>
</evidence>
<dbReference type="Proteomes" id="UP000230750">
    <property type="component" value="Unassembled WGS sequence"/>
</dbReference>
<gene>
    <name evidence="1" type="ORF">BSL78_22300</name>
</gene>
<evidence type="ECO:0000313" key="1">
    <source>
        <dbReference type="EMBL" id="PIK40870.1"/>
    </source>
</evidence>
<dbReference type="EMBL" id="MRZV01001077">
    <property type="protein sequence ID" value="PIK40870.1"/>
    <property type="molecule type" value="Genomic_DNA"/>
</dbReference>
<dbReference type="Gene3D" id="2.40.70.10">
    <property type="entry name" value="Acid Proteases"/>
    <property type="match status" value="1"/>
</dbReference>
<dbReference type="InterPro" id="IPR021109">
    <property type="entry name" value="Peptidase_aspartic_dom_sf"/>
</dbReference>
<accession>A0A2G8JYQ6</accession>
<dbReference type="AlphaFoldDB" id="A0A2G8JYQ6"/>
<proteinExistence type="predicted"/>